<accession>A0ABR3B6K7</accession>
<keyword evidence="1 2" id="KW-0378">Hydrolase</keyword>
<dbReference type="Pfam" id="PF02089">
    <property type="entry name" value="Palm_thioest"/>
    <property type="match status" value="1"/>
</dbReference>
<reference evidence="2 3" key="1">
    <citation type="submission" date="2024-04" db="EMBL/GenBank/DDBJ databases">
        <title>Symmetric and asymmetric DNA N6-adenine methylation regulates different biological responses in Mucorales.</title>
        <authorList>
            <consortium name="Lawrence Berkeley National Laboratory"/>
            <person name="Lax C."/>
            <person name="Mondo S.J."/>
            <person name="Osorio-Concepcion M."/>
            <person name="Muszewska A."/>
            <person name="Corrochano-Luque M."/>
            <person name="Gutierrez G."/>
            <person name="Riley R."/>
            <person name="Lipzen A."/>
            <person name="Guo J."/>
            <person name="Hundley H."/>
            <person name="Amirebrahimi M."/>
            <person name="Ng V."/>
            <person name="Lorenzo-Gutierrez D."/>
            <person name="Binder U."/>
            <person name="Yang J."/>
            <person name="Song Y."/>
            <person name="Canovas D."/>
            <person name="Navarro E."/>
            <person name="Freitag M."/>
            <person name="Gabaldon T."/>
            <person name="Grigoriev I.V."/>
            <person name="Corrochano L.M."/>
            <person name="Nicolas F.E."/>
            <person name="Garre V."/>
        </authorList>
    </citation>
    <scope>NUCLEOTIDE SEQUENCE [LARGE SCALE GENOMIC DNA]</scope>
    <source>
        <strain evidence="2 3">L51</strain>
    </source>
</reference>
<dbReference type="EMBL" id="JBCLYO010000003">
    <property type="protein sequence ID" value="KAL0091688.1"/>
    <property type="molecule type" value="Genomic_DNA"/>
</dbReference>
<dbReference type="Gene3D" id="3.40.50.1820">
    <property type="entry name" value="alpha/beta hydrolase"/>
    <property type="match status" value="1"/>
</dbReference>
<organism evidence="2 3">
    <name type="scientific">Phycomyces blakesleeanus</name>
    <dbReference type="NCBI Taxonomy" id="4837"/>
    <lineage>
        <taxon>Eukaryota</taxon>
        <taxon>Fungi</taxon>
        <taxon>Fungi incertae sedis</taxon>
        <taxon>Mucoromycota</taxon>
        <taxon>Mucoromycotina</taxon>
        <taxon>Mucoromycetes</taxon>
        <taxon>Mucorales</taxon>
        <taxon>Phycomycetaceae</taxon>
        <taxon>Phycomyces</taxon>
    </lineage>
</organism>
<dbReference type="Proteomes" id="UP001448207">
    <property type="component" value="Unassembled WGS sequence"/>
</dbReference>
<proteinExistence type="predicted"/>
<dbReference type="SUPFAM" id="SSF53474">
    <property type="entry name" value="alpha/beta-Hydrolases"/>
    <property type="match status" value="1"/>
</dbReference>
<evidence type="ECO:0000313" key="2">
    <source>
        <dbReference type="EMBL" id="KAL0091688.1"/>
    </source>
</evidence>
<comment type="caution">
    <text evidence="2">The sequence shown here is derived from an EMBL/GenBank/DDBJ whole genome shotgun (WGS) entry which is preliminary data.</text>
</comment>
<protein>
    <submittedName>
        <fullName evidence="2">Alpha/Beta hydrolase protein</fullName>
    </submittedName>
</protein>
<keyword evidence="3" id="KW-1185">Reference proteome</keyword>
<dbReference type="PANTHER" id="PTHR11247:SF8">
    <property type="entry name" value="PALMITOYL-PROTEIN THIOESTERASE 1"/>
    <property type="match status" value="1"/>
</dbReference>
<dbReference type="GO" id="GO:0016787">
    <property type="term" value="F:hydrolase activity"/>
    <property type="evidence" value="ECO:0007669"/>
    <property type="project" value="UniProtKB-KW"/>
</dbReference>
<gene>
    <name evidence="2" type="ORF">J3Q64DRAFT_1635651</name>
</gene>
<dbReference type="InterPro" id="IPR029058">
    <property type="entry name" value="AB_hydrolase_fold"/>
</dbReference>
<sequence length="162" mass="18177">MGDDCCNEESMGRVKTLVSNSLPGVFVHSVQVGDTPKEDHNAGFFGVLKDQVDHVCRQLKDIPELSNGFNAIEHCNRPSVHRLITFGSPHGGVSDIPNCTDPRDFSCALMRSIVRRGVYTDYVQHRIIQAQYYKNPKDLKGSLLLTINNNSKKSSKIKNKRY</sequence>
<evidence type="ECO:0000256" key="1">
    <source>
        <dbReference type="ARBA" id="ARBA00022801"/>
    </source>
</evidence>
<dbReference type="PANTHER" id="PTHR11247">
    <property type="entry name" value="PALMITOYL-PROTEIN THIOESTERASE/DOLICHYLDIPHOSPHATASE 1"/>
    <property type="match status" value="1"/>
</dbReference>
<evidence type="ECO:0000313" key="3">
    <source>
        <dbReference type="Proteomes" id="UP001448207"/>
    </source>
</evidence>
<name>A0ABR3B6K7_PHYBL</name>